<protein>
    <submittedName>
        <fullName evidence="1">NADH-ubiquinone oxidoreductase-related-like protein</fullName>
    </submittedName>
</protein>
<dbReference type="PANTHER" id="PTHR33595">
    <property type="entry name" value="VON WILLEBRAND FACTOR A DOMAIN PROTEIN"/>
    <property type="match status" value="1"/>
</dbReference>
<keyword evidence="2" id="KW-1185">Reference proteome</keyword>
<proteinExistence type="predicted"/>
<dbReference type="PANTHER" id="PTHR33595:SF3">
    <property type="entry name" value="PAS DOMAIN-CONTAINING PROTEIN"/>
    <property type="match status" value="1"/>
</dbReference>
<evidence type="ECO:0000313" key="2">
    <source>
        <dbReference type="Proteomes" id="UP000436088"/>
    </source>
</evidence>
<dbReference type="Proteomes" id="UP000436088">
    <property type="component" value="Unassembled WGS sequence"/>
</dbReference>
<evidence type="ECO:0000313" key="1">
    <source>
        <dbReference type="EMBL" id="KAE8683320.1"/>
    </source>
</evidence>
<accession>A0A6A2YVK0</accession>
<reference evidence="1" key="1">
    <citation type="submission" date="2019-09" db="EMBL/GenBank/DDBJ databases">
        <title>Draft genome information of white flower Hibiscus syriacus.</title>
        <authorList>
            <person name="Kim Y.-M."/>
        </authorList>
    </citation>
    <scope>NUCLEOTIDE SEQUENCE [LARGE SCALE GENOMIC DNA]</scope>
    <source>
        <strain evidence="1">YM2019G1</strain>
    </source>
</reference>
<organism evidence="1 2">
    <name type="scientific">Hibiscus syriacus</name>
    <name type="common">Rose of Sharon</name>
    <dbReference type="NCBI Taxonomy" id="106335"/>
    <lineage>
        <taxon>Eukaryota</taxon>
        <taxon>Viridiplantae</taxon>
        <taxon>Streptophyta</taxon>
        <taxon>Embryophyta</taxon>
        <taxon>Tracheophyta</taxon>
        <taxon>Spermatophyta</taxon>
        <taxon>Magnoliopsida</taxon>
        <taxon>eudicotyledons</taxon>
        <taxon>Gunneridae</taxon>
        <taxon>Pentapetalae</taxon>
        <taxon>rosids</taxon>
        <taxon>malvids</taxon>
        <taxon>Malvales</taxon>
        <taxon>Malvaceae</taxon>
        <taxon>Malvoideae</taxon>
        <taxon>Hibiscus</taxon>
    </lineage>
</organism>
<comment type="caution">
    <text evidence="1">The sequence shown here is derived from an EMBL/GenBank/DDBJ whole genome shotgun (WGS) entry which is preliminary data.</text>
</comment>
<dbReference type="AlphaFoldDB" id="A0A6A2YVK0"/>
<name>A0A6A2YVK0_HIBSY</name>
<gene>
    <name evidence="1" type="ORF">F3Y22_tig00111210pilonHSYRG00184</name>
</gene>
<dbReference type="EMBL" id="VEPZ02001270">
    <property type="protein sequence ID" value="KAE8683320.1"/>
    <property type="molecule type" value="Genomic_DNA"/>
</dbReference>
<sequence>MIKTLNTYYNTAKTAEIMSRYRPTAPKPEVPANAVDESSAISQVIRQSPYLRNLWPRLQSRPSRTRKRGRTALSLPTFKRAKTHVPGLSSPAKNLSLHCFSHGTQLSGFDNISLVTLPLPPCPPIVEDEVIDLNSVAEIPEEKDLLKQLQGAPFSSSVIAPQPIRLVGSTIIIGCIIENPTSPMHVPKKPEEAEELPAVVSDSSNKVRLANSAYNERIGQVNQNAHGSIL</sequence>